<dbReference type="Proteomes" id="UP001324427">
    <property type="component" value="Unassembled WGS sequence"/>
</dbReference>
<dbReference type="EMBL" id="JAVFHQ010000036">
    <property type="protein sequence ID" value="KAK4542944.1"/>
    <property type="molecule type" value="Genomic_DNA"/>
</dbReference>
<protein>
    <submittedName>
        <fullName evidence="1">Uncharacterized protein</fullName>
    </submittedName>
</protein>
<name>A0AAV9JD70_9PEZI</name>
<reference evidence="1 2" key="1">
    <citation type="submission" date="2021-11" db="EMBL/GenBank/DDBJ databases">
        <title>Black yeast isolated from Biological Soil Crust.</title>
        <authorList>
            <person name="Kurbessoian T."/>
        </authorList>
    </citation>
    <scope>NUCLEOTIDE SEQUENCE [LARGE SCALE GENOMIC DNA]</scope>
    <source>
        <strain evidence="1 2">CCFEE 5522</strain>
    </source>
</reference>
<comment type="caution">
    <text evidence="1">The sequence shown here is derived from an EMBL/GenBank/DDBJ whole genome shotgun (WGS) entry which is preliminary data.</text>
</comment>
<gene>
    <name evidence="1" type="ORF">LTR36_005942</name>
</gene>
<proteinExistence type="predicted"/>
<keyword evidence="2" id="KW-1185">Reference proteome</keyword>
<evidence type="ECO:0000313" key="1">
    <source>
        <dbReference type="EMBL" id="KAK4542944.1"/>
    </source>
</evidence>
<dbReference type="PANTHER" id="PTHR24148">
    <property type="entry name" value="ANKYRIN REPEAT DOMAIN-CONTAINING PROTEIN 39 HOMOLOG-RELATED"/>
    <property type="match status" value="1"/>
</dbReference>
<sequence length="191" mass="21121">MARLIVIGFGPLGSPTLAWFSWATLLETDGYMMRAMLNYYEGDVVEFGSTAQLGSMNGLREAGPQRLPFLDFIPTCQNFHTTDPRDKVYALIGLAKDCEKLSLTPDYTESPQVLFTKATRAVCRASQSLDLLMLDMDPKRRGLPSWAKDFSSSFEPYLSAGGVFLPLTDFRYAASGGSPPFPRRSGTDSQH</sequence>
<dbReference type="InterPro" id="IPR052895">
    <property type="entry name" value="HetReg/Transcr_Mod"/>
</dbReference>
<dbReference type="AlphaFoldDB" id="A0AAV9JD70"/>
<accession>A0AAV9JD70</accession>
<dbReference type="PANTHER" id="PTHR24148:SF82">
    <property type="entry name" value="HETEROKARYON INCOMPATIBILITY DOMAIN-CONTAINING PROTEIN"/>
    <property type="match status" value="1"/>
</dbReference>
<organism evidence="1 2">
    <name type="scientific">Oleoguttula mirabilis</name>
    <dbReference type="NCBI Taxonomy" id="1507867"/>
    <lineage>
        <taxon>Eukaryota</taxon>
        <taxon>Fungi</taxon>
        <taxon>Dikarya</taxon>
        <taxon>Ascomycota</taxon>
        <taxon>Pezizomycotina</taxon>
        <taxon>Dothideomycetes</taxon>
        <taxon>Dothideomycetidae</taxon>
        <taxon>Mycosphaerellales</taxon>
        <taxon>Teratosphaeriaceae</taxon>
        <taxon>Oleoguttula</taxon>
    </lineage>
</organism>
<evidence type="ECO:0000313" key="2">
    <source>
        <dbReference type="Proteomes" id="UP001324427"/>
    </source>
</evidence>